<keyword evidence="1" id="KW-0472">Membrane</keyword>
<sequence length="91" mass="10812">MTEKRSDYRKSQRHKKIFKLWQSKKTLPDNKIDSYDEVDVNPEFKRNKEDPDSSIEPSSEEKVSKLKQKLNWAIFIVIILIIGVLFALFKL</sequence>
<dbReference type="Proteomes" id="UP001519292">
    <property type="component" value="Unassembled WGS sequence"/>
</dbReference>
<evidence type="ECO:0000313" key="3">
    <source>
        <dbReference type="Proteomes" id="UP001519292"/>
    </source>
</evidence>
<comment type="caution">
    <text evidence="2">The sequence shown here is derived from an EMBL/GenBank/DDBJ whole genome shotgun (WGS) entry which is preliminary data.</text>
</comment>
<proteinExistence type="predicted"/>
<evidence type="ECO:0000313" key="2">
    <source>
        <dbReference type="EMBL" id="MBP2057795.1"/>
    </source>
</evidence>
<name>A0ABS4MDM5_9LACO</name>
<accession>A0ABS4MDM5</accession>
<keyword evidence="3" id="KW-1185">Reference proteome</keyword>
<organism evidence="2 3">
    <name type="scientific">Lactobacillus colini</name>
    <dbReference type="NCBI Taxonomy" id="1819254"/>
    <lineage>
        <taxon>Bacteria</taxon>
        <taxon>Bacillati</taxon>
        <taxon>Bacillota</taxon>
        <taxon>Bacilli</taxon>
        <taxon>Lactobacillales</taxon>
        <taxon>Lactobacillaceae</taxon>
        <taxon>Lactobacillus</taxon>
    </lineage>
</organism>
<protein>
    <submittedName>
        <fullName evidence="2">Uncharacterized protein</fullName>
    </submittedName>
</protein>
<dbReference type="EMBL" id="JAGGLU010000004">
    <property type="protein sequence ID" value="MBP2057795.1"/>
    <property type="molecule type" value="Genomic_DNA"/>
</dbReference>
<evidence type="ECO:0000256" key="1">
    <source>
        <dbReference type="SAM" id="Phobius"/>
    </source>
</evidence>
<dbReference type="RefSeq" id="WP_209686534.1">
    <property type="nucleotide sequence ID" value="NZ_JAGGLU010000004.1"/>
</dbReference>
<reference evidence="2 3" key="1">
    <citation type="submission" date="2021-03" db="EMBL/GenBank/DDBJ databases">
        <title>Genomic Encyclopedia of Type Strains, Phase IV (KMG-IV): sequencing the most valuable type-strain genomes for metagenomic binning, comparative biology and taxonomic classification.</title>
        <authorList>
            <person name="Goeker M."/>
        </authorList>
    </citation>
    <scope>NUCLEOTIDE SEQUENCE [LARGE SCALE GENOMIC DNA]</scope>
    <source>
        <strain evidence="2 3">DSM 101872</strain>
    </source>
</reference>
<keyword evidence="1" id="KW-1133">Transmembrane helix</keyword>
<gene>
    <name evidence="2" type="ORF">J2Z60_000967</name>
</gene>
<keyword evidence="1" id="KW-0812">Transmembrane</keyword>
<feature type="transmembrane region" description="Helical" evidence="1">
    <location>
        <begin position="70"/>
        <end position="89"/>
    </location>
</feature>